<evidence type="ECO:0008006" key="15">
    <source>
        <dbReference type="Google" id="ProtNLM"/>
    </source>
</evidence>
<dbReference type="Gene3D" id="1.10.442.10">
    <property type="entry name" value="Cytochrome c oxidase subunit IV"/>
    <property type="match status" value="1"/>
</dbReference>
<feature type="compositionally biased region" description="Basic and acidic residues" evidence="11">
    <location>
        <begin position="133"/>
        <end position="142"/>
    </location>
</feature>
<dbReference type="CDD" id="cd00922">
    <property type="entry name" value="Cyt_c_Oxidase_IV"/>
    <property type="match status" value="1"/>
</dbReference>
<dbReference type="OMA" id="YVIHLFA"/>
<dbReference type="InterPro" id="IPR036639">
    <property type="entry name" value="Cyt_c_oxidase_su4_sf"/>
</dbReference>
<proteinExistence type="inferred from homology"/>
<feature type="region of interest" description="Disordered" evidence="11">
    <location>
        <begin position="133"/>
        <end position="162"/>
    </location>
</feature>
<evidence type="ECO:0000256" key="4">
    <source>
        <dbReference type="ARBA" id="ARBA00022692"/>
    </source>
</evidence>
<keyword evidence="8" id="KW-0560">Oxidoreductase</keyword>
<dbReference type="GO" id="GO:0006123">
    <property type="term" value="P:mitochondrial electron transport, cytochrome c to oxygen"/>
    <property type="evidence" value="ECO:0007669"/>
    <property type="project" value="InterPro"/>
</dbReference>
<dbReference type="AlphaFoldDB" id="A0A0E9N912"/>
<organism evidence="13 14">
    <name type="scientific">Saitoella complicata (strain BCRC 22490 / CBS 7301 / JCM 7358 / NBRC 10748 / NRRL Y-17804)</name>
    <dbReference type="NCBI Taxonomy" id="698492"/>
    <lineage>
        <taxon>Eukaryota</taxon>
        <taxon>Fungi</taxon>
        <taxon>Dikarya</taxon>
        <taxon>Ascomycota</taxon>
        <taxon>Taphrinomycotina</taxon>
        <taxon>Taphrinomycotina incertae sedis</taxon>
        <taxon>Saitoella</taxon>
    </lineage>
</organism>
<evidence type="ECO:0000313" key="14">
    <source>
        <dbReference type="Proteomes" id="UP000033140"/>
    </source>
</evidence>
<evidence type="ECO:0000256" key="12">
    <source>
        <dbReference type="SAM" id="Phobius"/>
    </source>
</evidence>
<evidence type="ECO:0000256" key="11">
    <source>
        <dbReference type="SAM" id="MobiDB-lite"/>
    </source>
</evidence>
<sequence>MLRSSLARSVRATPLRNAVGVRSVHAVSTPSLIDLDKRWESMAREEQKDLMDQLAERQKGPWTELTLAEKKAAYYIAFGPYGPRAPLHPPKFHLKVFMGVLGGLAASITLFLGIRSFAAGPPHTMTKEWQEATNEYLKEQKSDPITGISSEGYKGPGHVQSK</sequence>
<dbReference type="STRING" id="698492.A0A0E9N912"/>
<reference evidence="13 14" key="3">
    <citation type="journal article" date="2015" name="Genome Announc.">
        <title>Draft Genome Sequence of the Archiascomycetous Yeast Saitoella complicata.</title>
        <authorList>
            <person name="Yamauchi K."/>
            <person name="Kondo S."/>
            <person name="Hamamoto M."/>
            <person name="Takahashi Y."/>
            <person name="Ogura Y."/>
            <person name="Hayashi T."/>
            <person name="Nishida H."/>
        </authorList>
    </citation>
    <scope>NUCLEOTIDE SEQUENCE [LARGE SCALE GENOMIC DNA]</scope>
    <source>
        <strain evidence="13 14">NRRL Y-17804</strain>
    </source>
</reference>
<keyword evidence="14" id="KW-1185">Reference proteome</keyword>
<protein>
    <recommendedName>
        <fullName evidence="15">Cytochrome c oxidase subunit IV</fullName>
    </recommendedName>
</protein>
<keyword evidence="5" id="KW-0999">Mitochondrion inner membrane</keyword>
<keyword evidence="4 12" id="KW-0812">Transmembrane</keyword>
<reference evidence="13 14" key="1">
    <citation type="journal article" date="2011" name="J. Gen. Appl. Microbiol.">
        <title>Draft genome sequencing of the enigmatic yeast Saitoella complicata.</title>
        <authorList>
            <person name="Nishida H."/>
            <person name="Hamamoto M."/>
            <person name="Sugiyama J."/>
        </authorList>
    </citation>
    <scope>NUCLEOTIDE SEQUENCE [LARGE SCALE GENOMIC DNA]</scope>
    <source>
        <strain evidence="13 14">NRRL Y-17804</strain>
    </source>
</reference>
<dbReference type="Pfam" id="PF02936">
    <property type="entry name" value="COX4"/>
    <property type="match status" value="1"/>
</dbReference>
<feature type="transmembrane region" description="Helical" evidence="12">
    <location>
        <begin position="96"/>
        <end position="118"/>
    </location>
</feature>
<evidence type="ECO:0000256" key="8">
    <source>
        <dbReference type="ARBA" id="ARBA00023002"/>
    </source>
</evidence>
<comment type="similarity">
    <text evidence="3">Belongs to the cytochrome c oxidase IV family.</text>
</comment>
<accession>A0A0E9N912</accession>
<evidence type="ECO:0000256" key="3">
    <source>
        <dbReference type="ARBA" id="ARBA00008135"/>
    </source>
</evidence>
<comment type="subcellular location">
    <subcellularLocation>
        <location evidence="1">Mitochondrion inner membrane</location>
        <topology evidence="1">Single-pass membrane protein</topology>
    </subcellularLocation>
</comment>
<dbReference type="FunFam" id="1.10.442.10:FF:000002">
    <property type="entry name" value="Cytochrome c oxidase subunit V"/>
    <property type="match status" value="1"/>
</dbReference>
<comment type="pathway">
    <text evidence="2">Energy metabolism; oxidative phosphorylation.</text>
</comment>
<dbReference type="OrthoDB" id="186013at2759"/>
<dbReference type="EMBL" id="BACD03000003">
    <property type="protein sequence ID" value="GAO46298.1"/>
    <property type="molecule type" value="Genomic_DNA"/>
</dbReference>
<name>A0A0E9N912_SAICN</name>
<reference evidence="13 14" key="2">
    <citation type="journal article" date="2014" name="J. Gen. Appl. Microbiol.">
        <title>The early diverging ascomycetous budding yeast Saitoella complicata has three histone deacetylases belonging to the Clr6, Hos2, and Rpd3 lineages.</title>
        <authorList>
            <person name="Nishida H."/>
            <person name="Matsumoto T."/>
            <person name="Kondo S."/>
            <person name="Hamamoto M."/>
            <person name="Yoshikawa H."/>
        </authorList>
    </citation>
    <scope>NUCLEOTIDE SEQUENCE [LARGE SCALE GENOMIC DNA]</scope>
    <source>
        <strain evidence="13 14">NRRL Y-17804</strain>
    </source>
</reference>
<keyword evidence="6" id="KW-0809">Transit peptide</keyword>
<dbReference type="GO" id="GO:0045277">
    <property type="term" value="C:respiratory chain complex IV"/>
    <property type="evidence" value="ECO:0007669"/>
    <property type="project" value="InterPro"/>
</dbReference>
<evidence type="ECO:0000256" key="1">
    <source>
        <dbReference type="ARBA" id="ARBA00004434"/>
    </source>
</evidence>
<keyword evidence="10 12" id="KW-0472">Membrane</keyword>
<evidence type="ECO:0000256" key="2">
    <source>
        <dbReference type="ARBA" id="ARBA00004673"/>
    </source>
</evidence>
<evidence type="ECO:0000256" key="6">
    <source>
        <dbReference type="ARBA" id="ARBA00022946"/>
    </source>
</evidence>
<keyword evidence="9" id="KW-0496">Mitochondrion</keyword>
<evidence type="ECO:0000256" key="5">
    <source>
        <dbReference type="ARBA" id="ARBA00022792"/>
    </source>
</evidence>
<dbReference type="GO" id="GO:0016491">
    <property type="term" value="F:oxidoreductase activity"/>
    <property type="evidence" value="ECO:0007669"/>
    <property type="project" value="UniProtKB-KW"/>
</dbReference>
<dbReference type="PANTHER" id="PTHR10707:SF10">
    <property type="entry name" value="CYTOCHROME C OXIDASE SUBUNIT 4"/>
    <property type="match status" value="1"/>
</dbReference>
<evidence type="ECO:0000256" key="10">
    <source>
        <dbReference type="ARBA" id="ARBA00023136"/>
    </source>
</evidence>
<evidence type="ECO:0000313" key="13">
    <source>
        <dbReference type="EMBL" id="GAO46298.1"/>
    </source>
</evidence>
<dbReference type="PANTHER" id="PTHR10707">
    <property type="entry name" value="CYTOCHROME C OXIDASE SUBUNIT IV"/>
    <property type="match status" value="1"/>
</dbReference>
<dbReference type="RefSeq" id="XP_019024280.1">
    <property type="nucleotide sequence ID" value="XM_019171793.1"/>
</dbReference>
<evidence type="ECO:0000256" key="9">
    <source>
        <dbReference type="ARBA" id="ARBA00023128"/>
    </source>
</evidence>
<evidence type="ECO:0000256" key="7">
    <source>
        <dbReference type="ARBA" id="ARBA00022989"/>
    </source>
</evidence>
<dbReference type="InterPro" id="IPR004203">
    <property type="entry name" value="Cyt_c_oxidase_su4_fam"/>
</dbReference>
<dbReference type="GO" id="GO:0005743">
    <property type="term" value="C:mitochondrial inner membrane"/>
    <property type="evidence" value="ECO:0007669"/>
    <property type="project" value="UniProtKB-SubCell"/>
</dbReference>
<comment type="caution">
    <text evidence="13">The sequence shown here is derived from an EMBL/GenBank/DDBJ whole genome shotgun (WGS) entry which is preliminary data.</text>
</comment>
<keyword evidence="7 12" id="KW-1133">Transmembrane helix</keyword>
<dbReference type="Proteomes" id="UP000033140">
    <property type="component" value="Unassembled WGS sequence"/>
</dbReference>
<gene>
    <name evidence="13" type="ORF">G7K_0530-t1</name>
</gene>
<dbReference type="SUPFAM" id="SSF81406">
    <property type="entry name" value="Mitochondrial cytochrome c oxidase subunit IV"/>
    <property type="match status" value="1"/>
</dbReference>